<dbReference type="Gene3D" id="3.30.40.10">
    <property type="entry name" value="Zinc/RING finger domain, C3HC4 (zinc finger)"/>
    <property type="match status" value="1"/>
</dbReference>
<dbReference type="Pfam" id="PF13181">
    <property type="entry name" value="TPR_8"/>
    <property type="match status" value="2"/>
</dbReference>
<dbReference type="InterPro" id="IPR001841">
    <property type="entry name" value="Znf_RING"/>
</dbReference>
<name>A0A6C0H6C5_9ZZZZ</name>
<dbReference type="InterPro" id="IPR013083">
    <property type="entry name" value="Znf_RING/FYVE/PHD"/>
</dbReference>
<dbReference type="EMBL" id="MN739882">
    <property type="protein sequence ID" value="QHT75766.1"/>
    <property type="molecule type" value="Genomic_DNA"/>
</dbReference>
<reference evidence="2" key="1">
    <citation type="journal article" date="2020" name="Nature">
        <title>Giant virus diversity and host interactions through global metagenomics.</title>
        <authorList>
            <person name="Schulz F."/>
            <person name="Roux S."/>
            <person name="Paez-Espino D."/>
            <person name="Jungbluth S."/>
            <person name="Walsh D.A."/>
            <person name="Denef V.J."/>
            <person name="McMahon K.D."/>
            <person name="Konstantinidis K.T."/>
            <person name="Eloe-Fadrosh E.A."/>
            <person name="Kyrpides N.C."/>
            <person name="Woyke T."/>
        </authorList>
    </citation>
    <scope>NUCLEOTIDE SEQUENCE</scope>
    <source>
        <strain evidence="2">GVMAG-M-3300023179-71</strain>
    </source>
</reference>
<dbReference type="InterPro" id="IPR019734">
    <property type="entry name" value="TPR_rpt"/>
</dbReference>
<organism evidence="2">
    <name type="scientific">viral metagenome</name>
    <dbReference type="NCBI Taxonomy" id="1070528"/>
    <lineage>
        <taxon>unclassified sequences</taxon>
        <taxon>metagenomes</taxon>
        <taxon>organismal metagenomes</taxon>
    </lineage>
</organism>
<accession>A0A6C0H6C5</accession>
<proteinExistence type="predicted"/>
<dbReference type="AlphaFoldDB" id="A0A6C0H6C5"/>
<dbReference type="SMART" id="SM00028">
    <property type="entry name" value="TPR"/>
    <property type="match status" value="3"/>
</dbReference>
<protein>
    <recommendedName>
        <fullName evidence="1">RING-type domain-containing protein</fullName>
    </recommendedName>
</protein>
<dbReference type="Gene3D" id="1.25.40.10">
    <property type="entry name" value="Tetratricopeptide repeat domain"/>
    <property type="match status" value="1"/>
</dbReference>
<dbReference type="InterPro" id="IPR050767">
    <property type="entry name" value="Sel1_AlgK"/>
</dbReference>
<sequence>MFENIEEIEKKYGLKIDKNKYDEKIILLIFNSSELKEEDYDLNDSNVLNIIGIYYRHVKKDNENAKKYYLIAIEKENEDAMYNIGYLYDKEKDYENAKKYYLMAIVKGNTSALNNLGNLYYDKKDYENAKKYYLIAIEKGNDSAMNNLGLLYYKVEKDYENAKKYYLMSAEKGNNDAMNNLGSLYYNIEKDNENAKKYWLMAIEKGNESAMNNIKQIMNKIELYLCLKEIENKTELVENEIKKLKKVKKVNEYENKLIYFDGLNNIKNCEICFENDKLHLLMECGRHDICKDCFIKVEKCPYCRN</sequence>
<dbReference type="InterPro" id="IPR006597">
    <property type="entry name" value="Sel1-like"/>
</dbReference>
<dbReference type="PROSITE" id="PS50089">
    <property type="entry name" value="ZF_RING_2"/>
    <property type="match status" value="1"/>
</dbReference>
<evidence type="ECO:0000259" key="1">
    <source>
        <dbReference type="PROSITE" id="PS50089"/>
    </source>
</evidence>
<dbReference type="SUPFAM" id="SSF81901">
    <property type="entry name" value="HCP-like"/>
    <property type="match status" value="1"/>
</dbReference>
<dbReference type="Pfam" id="PF08238">
    <property type="entry name" value="Sel1"/>
    <property type="match status" value="3"/>
</dbReference>
<dbReference type="InterPro" id="IPR011990">
    <property type="entry name" value="TPR-like_helical_dom_sf"/>
</dbReference>
<dbReference type="PANTHER" id="PTHR11102">
    <property type="entry name" value="SEL-1-LIKE PROTEIN"/>
    <property type="match status" value="1"/>
</dbReference>
<dbReference type="SMART" id="SM00671">
    <property type="entry name" value="SEL1"/>
    <property type="match status" value="5"/>
</dbReference>
<dbReference type="SUPFAM" id="SSF57850">
    <property type="entry name" value="RING/U-box"/>
    <property type="match status" value="1"/>
</dbReference>
<evidence type="ECO:0000313" key="2">
    <source>
        <dbReference type="EMBL" id="QHT75766.1"/>
    </source>
</evidence>
<dbReference type="PANTHER" id="PTHR11102:SF160">
    <property type="entry name" value="ERAD-ASSOCIATED E3 UBIQUITIN-PROTEIN LIGASE COMPONENT HRD3"/>
    <property type="match status" value="1"/>
</dbReference>
<dbReference type="GO" id="GO:0005737">
    <property type="term" value="C:cytoplasm"/>
    <property type="evidence" value="ECO:0007669"/>
    <property type="project" value="UniProtKB-ARBA"/>
</dbReference>
<dbReference type="PROSITE" id="PS50005">
    <property type="entry name" value="TPR"/>
    <property type="match status" value="1"/>
</dbReference>
<feature type="domain" description="RING-type" evidence="1">
    <location>
        <begin position="269"/>
        <end position="304"/>
    </location>
</feature>